<dbReference type="AlphaFoldDB" id="A0A1H9P5K5"/>
<evidence type="ECO:0000259" key="7">
    <source>
        <dbReference type="Pfam" id="PF21982"/>
    </source>
</evidence>
<dbReference type="PANTHER" id="PTHR33602:SF1">
    <property type="entry name" value="REGULATORY PROTEIN RECX FAMILY PROTEIN"/>
    <property type="match status" value="1"/>
</dbReference>
<evidence type="ECO:0000313" key="8">
    <source>
        <dbReference type="EMBL" id="SER43480.1"/>
    </source>
</evidence>
<protein>
    <recommendedName>
        <fullName evidence="3 5">Regulatory protein RecX</fullName>
    </recommendedName>
</protein>
<dbReference type="PANTHER" id="PTHR33602">
    <property type="entry name" value="REGULATORY PROTEIN RECX FAMILY PROTEIN"/>
    <property type="match status" value="1"/>
</dbReference>
<dbReference type="InterPro" id="IPR053926">
    <property type="entry name" value="RecX_HTH_1st"/>
</dbReference>
<feature type="domain" description="RecX first three-helical" evidence="7">
    <location>
        <begin position="42"/>
        <end position="78"/>
    </location>
</feature>
<dbReference type="GO" id="GO:0005737">
    <property type="term" value="C:cytoplasm"/>
    <property type="evidence" value="ECO:0007669"/>
    <property type="project" value="UniProtKB-SubCell"/>
</dbReference>
<dbReference type="GO" id="GO:0006282">
    <property type="term" value="P:regulation of DNA repair"/>
    <property type="evidence" value="ECO:0007669"/>
    <property type="project" value="UniProtKB-UniRule"/>
</dbReference>
<accession>A0A1H9P5K5</accession>
<reference evidence="9" key="1">
    <citation type="submission" date="2016-10" db="EMBL/GenBank/DDBJ databases">
        <authorList>
            <person name="Varghese N."/>
            <person name="Submissions S."/>
        </authorList>
    </citation>
    <scope>NUCLEOTIDE SEQUENCE [LARGE SCALE GENOMIC DNA]</scope>
    <source>
        <strain evidence="9">DSM 20524</strain>
    </source>
</reference>
<evidence type="ECO:0000256" key="5">
    <source>
        <dbReference type="HAMAP-Rule" id="MF_01114"/>
    </source>
</evidence>
<dbReference type="Pfam" id="PF02631">
    <property type="entry name" value="RecX_HTH2"/>
    <property type="match status" value="1"/>
</dbReference>
<dbReference type="Proteomes" id="UP000198929">
    <property type="component" value="Unassembled WGS sequence"/>
</dbReference>
<evidence type="ECO:0000256" key="2">
    <source>
        <dbReference type="ARBA" id="ARBA00009695"/>
    </source>
</evidence>
<dbReference type="STRING" id="1121357.SAMN05661109_00222"/>
<name>A0A1H9P5K5_9CORY</name>
<proteinExistence type="inferred from homology"/>
<keyword evidence="9" id="KW-1185">Reference proteome</keyword>
<dbReference type="InterPro" id="IPR036388">
    <property type="entry name" value="WH-like_DNA-bd_sf"/>
</dbReference>
<dbReference type="HAMAP" id="MF_01114">
    <property type="entry name" value="RecX"/>
    <property type="match status" value="1"/>
</dbReference>
<feature type="domain" description="RecX second three-helical" evidence="6">
    <location>
        <begin position="86"/>
        <end position="126"/>
    </location>
</feature>
<dbReference type="InterPro" id="IPR003783">
    <property type="entry name" value="Regulatory_RecX"/>
</dbReference>
<evidence type="ECO:0000256" key="3">
    <source>
        <dbReference type="ARBA" id="ARBA00018111"/>
    </source>
</evidence>
<evidence type="ECO:0000256" key="1">
    <source>
        <dbReference type="ARBA" id="ARBA00004496"/>
    </source>
</evidence>
<dbReference type="EMBL" id="FOGQ01000001">
    <property type="protein sequence ID" value="SER43480.1"/>
    <property type="molecule type" value="Genomic_DNA"/>
</dbReference>
<evidence type="ECO:0000313" key="9">
    <source>
        <dbReference type="Proteomes" id="UP000198929"/>
    </source>
</evidence>
<dbReference type="RefSeq" id="WP_092254941.1">
    <property type="nucleotide sequence ID" value="NZ_CP047199.1"/>
</dbReference>
<dbReference type="Pfam" id="PF21982">
    <property type="entry name" value="RecX_HTH1"/>
    <property type="match status" value="1"/>
</dbReference>
<comment type="subcellular location">
    <subcellularLocation>
        <location evidence="1 5">Cytoplasm</location>
    </subcellularLocation>
</comment>
<dbReference type="Gene3D" id="1.10.10.10">
    <property type="entry name" value="Winged helix-like DNA-binding domain superfamily/Winged helix DNA-binding domain"/>
    <property type="match status" value="2"/>
</dbReference>
<comment type="similarity">
    <text evidence="2 5">Belongs to the RecX family.</text>
</comment>
<evidence type="ECO:0000259" key="6">
    <source>
        <dbReference type="Pfam" id="PF02631"/>
    </source>
</evidence>
<organism evidence="8 9">
    <name type="scientific">Corynebacterium cystitidis DSM 20524</name>
    <dbReference type="NCBI Taxonomy" id="1121357"/>
    <lineage>
        <taxon>Bacteria</taxon>
        <taxon>Bacillati</taxon>
        <taxon>Actinomycetota</taxon>
        <taxon>Actinomycetes</taxon>
        <taxon>Mycobacteriales</taxon>
        <taxon>Corynebacteriaceae</taxon>
        <taxon>Corynebacterium</taxon>
    </lineage>
</organism>
<gene>
    <name evidence="5" type="primary">recX</name>
    <name evidence="8" type="ORF">SAMN05661109_00222</name>
</gene>
<comment type="function">
    <text evidence="5">Modulates RecA activity.</text>
</comment>
<dbReference type="InterPro" id="IPR053924">
    <property type="entry name" value="RecX_HTH_2nd"/>
</dbReference>
<sequence>MAAEPDPEKIAKLQAAIEEYESGASSGLFDRSNEEALAPVRKRALGLLDQRARSRNELRERLLKAEFAPELVDDVCDEFERTGLLNDQTFAREWVRQRAARRGKSSRALDRELQEKGVASTIRVEAISQLSAEDEEKIARGIAEKKARSVKEVPVDRAAYDKVLRRVVGALARRGFPSAMSFSIAKAALDDRLEQLH</sequence>
<keyword evidence="4 5" id="KW-0963">Cytoplasm</keyword>
<dbReference type="NCBIfam" id="NF001059">
    <property type="entry name" value="PRK00117.4-3"/>
    <property type="match status" value="1"/>
</dbReference>
<evidence type="ECO:0000256" key="4">
    <source>
        <dbReference type="ARBA" id="ARBA00022490"/>
    </source>
</evidence>